<evidence type="ECO:0000313" key="6">
    <source>
        <dbReference type="Proteomes" id="UP000444721"/>
    </source>
</evidence>
<dbReference type="SMART" id="SM00028">
    <property type="entry name" value="TPR"/>
    <property type="match status" value="7"/>
</dbReference>
<dbReference type="InterPro" id="IPR000408">
    <property type="entry name" value="Reg_chr_condens"/>
</dbReference>
<evidence type="ECO:0000256" key="3">
    <source>
        <dbReference type="PROSITE-ProRule" id="PRU00235"/>
    </source>
</evidence>
<dbReference type="VEuPathDB" id="AmoebaDB:FDP41_007139"/>
<dbReference type="AlphaFoldDB" id="A0A6A5BG44"/>
<dbReference type="Gene3D" id="1.25.40.10">
    <property type="entry name" value="Tetratricopeptide repeat domain"/>
    <property type="match status" value="2"/>
</dbReference>
<dbReference type="EMBL" id="VFQX01000058">
    <property type="protein sequence ID" value="KAF0973752.1"/>
    <property type="molecule type" value="Genomic_DNA"/>
</dbReference>
<feature type="repeat" description="TPR" evidence="4">
    <location>
        <begin position="315"/>
        <end position="348"/>
    </location>
</feature>
<dbReference type="Gene3D" id="2.130.10.30">
    <property type="entry name" value="Regulator of chromosome condensation 1/beta-lactamase-inhibitor protein II"/>
    <property type="match status" value="2"/>
</dbReference>
<dbReference type="PANTHER" id="PTHR44943">
    <property type="entry name" value="CELLULOSE SYNTHASE OPERON PROTEIN C"/>
    <property type="match status" value="1"/>
</dbReference>
<dbReference type="InterPro" id="IPR019734">
    <property type="entry name" value="TPR_rpt"/>
</dbReference>
<dbReference type="InterPro" id="IPR009091">
    <property type="entry name" value="RCC1/BLIP-II"/>
</dbReference>
<keyword evidence="1" id="KW-0677">Repeat</keyword>
<dbReference type="SUPFAM" id="SSF48452">
    <property type="entry name" value="TPR-like"/>
    <property type="match status" value="2"/>
</dbReference>
<reference evidence="5 6" key="1">
    <citation type="journal article" date="2019" name="Sci. Rep.">
        <title>Nanopore sequencing improves the draft genome of the human pathogenic amoeba Naegleria fowleri.</title>
        <authorList>
            <person name="Liechti N."/>
            <person name="Schurch N."/>
            <person name="Bruggmann R."/>
            <person name="Wittwer M."/>
        </authorList>
    </citation>
    <scope>NUCLEOTIDE SEQUENCE [LARGE SCALE GENOMIC DNA]</scope>
    <source>
        <strain evidence="5 6">ATCC 30894</strain>
    </source>
</reference>
<feature type="repeat" description="TPR" evidence="4">
    <location>
        <begin position="213"/>
        <end position="246"/>
    </location>
</feature>
<dbReference type="VEuPathDB" id="AmoebaDB:NF0075880"/>
<proteinExistence type="predicted"/>
<dbReference type="SUPFAM" id="SSF50985">
    <property type="entry name" value="RCC1/BLIP-II"/>
    <property type="match status" value="1"/>
</dbReference>
<dbReference type="Pfam" id="PF13540">
    <property type="entry name" value="RCC1_2"/>
    <property type="match status" value="1"/>
</dbReference>
<accession>A0A6A5BG44</accession>
<dbReference type="PROSITE" id="PS50005">
    <property type="entry name" value="TPR"/>
    <property type="match status" value="3"/>
</dbReference>
<dbReference type="InterPro" id="IPR051685">
    <property type="entry name" value="Ycf3/AcsC/BcsC/TPR_MFPF"/>
</dbReference>
<feature type="repeat" description="RCC1" evidence="3">
    <location>
        <begin position="660"/>
        <end position="712"/>
    </location>
</feature>
<dbReference type="VEuPathDB" id="AmoebaDB:NfTy_009080"/>
<dbReference type="InterPro" id="IPR011990">
    <property type="entry name" value="TPR-like_helical_dom_sf"/>
</dbReference>
<sequence length="741" mass="84672">MNDMTYNDHTMEAHTWIKEAHQLMFERSFKRAFEILEKLLQESNHRINDSTLLNKINELKNESPMTDQAAILYYMATCLREENKHKLSASYYEKAMEAFENQNKISDVKEEDLLTDFALCLVRDGSTHRSKQLYERALNLNSRNVTAISGLSACYLILGDILMAKKLIENAKSIDPSYYHIYHVSGMLLDEEKDYEGAIEMYTKASILNPMYARSHYNKALTFEKKFRFSEAIQEYEECLRIDPNHSHSIQNLSYLYYQDSGQRDKSKKLLDEFMKNNDDADTLSSISDSFRDLGEDTKACEVITRAIILQPQNALLYVKRAHLLKYLERIDEAISDYEKACELDPTNEDHKIMLRNFKFGPSRHTLVVTGDDTACQLGNISLEDQSHCLWKPISYSVLNDRINQIVAGSQFSVFWGDNVGNIPKIYECGLLNQQTFSIFEEVPLPDDASSIQQISCGLNHYMVLLSDGRLFGKGLNSEHCLSLPIPDHIYHDLTLIDTSQCVTESIQSIICGYASSAVITTNNTLYITGIAPSFKLDSCISCKTLSFLSERKMIIWGKNRKLLLKSIRGDDEKFVDLDLQLHEDVVKITSGYLFSFILTNLGNLFLYGSLFDNNYEDEHSWLNKPITKINTFSFSPVTYSPIKDVACGLYSAFVITRDHSFYAIGDGRNGELGLGESLPSIAQFTKIPGLENPLLNAVAAGSHSTFFYRSLILEQQTIERSFNFKRKFKTDIVIECLRWC</sequence>
<evidence type="ECO:0000313" key="5">
    <source>
        <dbReference type="EMBL" id="KAF0973752.1"/>
    </source>
</evidence>
<dbReference type="OMA" id="MYARSHY"/>
<evidence type="ECO:0000256" key="1">
    <source>
        <dbReference type="ARBA" id="ARBA00022737"/>
    </source>
</evidence>
<comment type="caution">
    <text evidence="5">The sequence shown here is derived from an EMBL/GenBank/DDBJ whole genome shotgun (WGS) entry which is preliminary data.</text>
</comment>
<dbReference type="VEuPathDB" id="AmoebaDB:NF0075890"/>
<dbReference type="Proteomes" id="UP000444721">
    <property type="component" value="Unassembled WGS sequence"/>
</dbReference>
<dbReference type="Pfam" id="PF13181">
    <property type="entry name" value="TPR_8"/>
    <property type="match status" value="3"/>
</dbReference>
<dbReference type="RefSeq" id="XP_044558465.1">
    <property type="nucleotide sequence ID" value="XM_044710851.1"/>
</dbReference>
<organism evidence="5 6">
    <name type="scientific">Naegleria fowleri</name>
    <name type="common">Brain eating amoeba</name>
    <dbReference type="NCBI Taxonomy" id="5763"/>
    <lineage>
        <taxon>Eukaryota</taxon>
        <taxon>Discoba</taxon>
        <taxon>Heterolobosea</taxon>
        <taxon>Tetramitia</taxon>
        <taxon>Eutetramitia</taxon>
        <taxon>Vahlkampfiidae</taxon>
        <taxon>Naegleria</taxon>
    </lineage>
</organism>
<protein>
    <submittedName>
        <fullName evidence="5">Uncharacterized protein</fullName>
    </submittedName>
</protein>
<feature type="repeat" description="TPR" evidence="4">
    <location>
        <begin position="179"/>
        <end position="212"/>
    </location>
</feature>
<name>A0A6A5BG44_NAEFO</name>
<dbReference type="GeneID" id="68114357"/>
<gene>
    <name evidence="5" type="ORF">FDP41_007139</name>
</gene>
<keyword evidence="2 4" id="KW-0802">TPR repeat</keyword>
<evidence type="ECO:0000256" key="2">
    <source>
        <dbReference type="ARBA" id="ARBA00022803"/>
    </source>
</evidence>
<keyword evidence="6" id="KW-1185">Reference proteome</keyword>
<evidence type="ECO:0000256" key="4">
    <source>
        <dbReference type="PROSITE-ProRule" id="PRU00339"/>
    </source>
</evidence>
<dbReference type="PANTHER" id="PTHR44943:SF8">
    <property type="entry name" value="TPR REPEAT-CONTAINING PROTEIN MJ0263"/>
    <property type="match status" value="1"/>
</dbReference>
<dbReference type="PROSITE" id="PS50012">
    <property type="entry name" value="RCC1_3"/>
    <property type="match status" value="1"/>
</dbReference>
<dbReference type="OrthoDB" id="421121at2759"/>